<comment type="subcellular location">
    <subcellularLocation>
        <location evidence="6">Cell membrane</location>
        <topology evidence="6">Multi-pass membrane protein</topology>
    </subcellularLocation>
    <subcellularLocation>
        <location evidence="1">Membrane</location>
        <topology evidence="1">Multi-pass membrane protein</topology>
    </subcellularLocation>
</comment>
<feature type="transmembrane region" description="Helical" evidence="6">
    <location>
        <begin position="135"/>
        <end position="153"/>
    </location>
</feature>
<keyword evidence="6" id="KW-1003">Cell membrane</keyword>
<evidence type="ECO:0000256" key="2">
    <source>
        <dbReference type="ARBA" id="ARBA00009142"/>
    </source>
</evidence>
<evidence type="ECO:0000313" key="8">
    <source>
        <dbReference type="Proteomes" id="UP000239007"/>
    </source>
</evidence>
<evidence type="ECO:0000256" key="3">
    <source>
        <dbReference type="ARBA" id="ARBA00022692"/>
    </source>
</evidence>
<dbReference type="PANTHER" id="PTHR43701:SF2">
    <property type="entry name" value="MEMBRANE TRANSPORTER PROTEIN YJNA-RELATED"/>
    <property type="match status" value="1"/>
</dbReference>
<dbReference type="Proteomes" id="UP000239007">
    <property type="component" value="Unassembled WGS sequence"/>
</dbReference>
<keyword evidence="5 6" id="KW-0472">Membrane</keyword>
<comment type="caution">
    <text evidence="7">The sequence shown here is derived from an EMBL/GenBank/DDBJ whole genome shotgun (WGS) entry which is preliminary data.</text>
</comment>
<feature type="transmembrane region" description="Helical" evidence="6">
    <location>
        <begin position="271"/>
        <end position="289"/>
    </location>
</feature>
<keyword evidence="8" id="KW-1185">Reference proteome</keyword>
<sequence length="290" mass="31685">MFSLTRRHLTIISATVISLLLCWYIYQVNAYSAYSLLGMLGALFANATGAGGGVIFIPAFQQLGITPEQSVATSFAIQCFGMTTGTVMWLNHAKTCRVEDWSLLPSLSFLCLPFAILGIWTVYGLELSSPGSVSYLFAYFSIFIGVGLLYTGFKKLRSEKQKAPTQEKKQVNYQDKMALVVLSYLGGILTAWLSVGVGEIIAFYLIFRGYRVTLAIAVAVVLSAGAVWSGIGYHIYENNIYWSVLYFAGPGAVIGGILAKKLATSIPVFQLKMFFACWVFVAGSIELLVN</sequence>
<dbReference type="Pfam" id="PF01925">
    <property type="entry name" value="TauE"/>
    <property type="match status" value="1"/>
</dbReference>
<evidence type="ECO:0000256" key="6">
    <source>
        <dbReference type="RuleBase" id="RU363041"/>
    </source>
</evidence>
<gene>
    <name evidence="7" type="ORF">BTO11_05135</name>
</gene>
<dbReference type="RefSeq" id="WP_105051579.1">
    <property type="nucleotide sequence ID" value="NZ_BMYG01000003.1"/>
</dbReference>
<dbReference type="InterPro" id="IPR051598">
    <property type="entry name" value="TSUP/Inactive_protease-like"/>
</dbReference>
<dbReference type="AlphaFoldDB" id="A0A2S7UT35"/>
<dbReference type="GO" id="GO:0005886">
    <property type="term" value="C:plasma membrane"/>
    <property type="evidence" value="ECO:0007669"/>
    <property type="project" value="UniProtKB-SubCell"/>
</dbReference>
<proteinExistence type="inferred from homology"/>
<dbReference type="InterPro" id="IPR002781">
    <property type="entry name" value="TM_pro_TauE-like"/>
</dbReference>
<protein>
    <recommendedName>
        <fullName evidence="6">Probable membrane transporter protein</fullName>
    </recommendedName>
</protein>
<dbReference type="PANTHER" id="PTHR43701">
    <property type="entry name" value="MEMBRANE TRANSPORTER PROTEIN MJ0441-RELATED"/>
    <property type="match status" value="1"/>
</dbReference>
<feature type="transmembrane region" description="Helical" evidence="6">
    <location>
        <begin position="178"/>
        <end position="206"/>
    </location>
</feature>
<feature type="transmembrane region" description="Helical" evidence="6">
    <location>
        <begin position="240"/>
        <end position="259"/>
    </location>
</feature>
<accession>A0A2S7UT35</accession>
<keyword evidence="4 6" id="KW-1133">Transmembrane helix</keyword>
<evidence type="ECO:0000256" key="5">
    <source>
        <dbReference type="ARBA" id="ARBA00023136"/>
    </source>
</evidence>
<feature type="transmembrane region" description="Helical" evidence="6">
    <location>
        <begin position="212"/>
        <end position="233"/>
    </location>
</feature>
<evidence type="ECO:0000256" key="1">
    <source>
        <dbReference type="ARBA" id="ARBA00004141"/>
    </source>
</evidence>
<organism evidence="7 8">
    <name type="scientific">Psychrosphaera saromensis</name>
    <dbReference type="NCBI Taxonomy" id="716813"/>
    <lineage>
        <taxon>Bacteria</taxon>
        <taxon>Pseudomonadati</taxon>
        <taxon>Pseudomonadota</taxon>
        <taxon>Gammaproteobacteria</taxon>
        <taxon>Alteromonadales</taxon>
        <taxon>Pseudoalteromonadaceae</taxon>
        <taxon>Psychrosphaera</taxon>
    </lineage>
</organism>
<feature type="transmembrane region" description="Helical" evidence="6">
    <location>
        <begin position="33"/>
        <end position="59"/>
    </location>
</feature>
<name>A0A2S7UT35_9GAMM</name>
<feature type="transmembrane region" description="Helical" evidence="6">
    <location>
        <begin position="103"/>
        <end position="123"/>
    </location>
</feature>
<comment type="similarity">
    <text evidence="2 6">Belongs to the 4-toluene sulfonate uptake permease (TSUP) (TC 2.A.102) family.</text>
</comment>
<evidence type="ECO:0000256" key="4">
    <source>
        <dbReference type="ARBA" id="ARBA00022989"/>
    </source>
</evidence>
<keyword evidence="3 6" id="KW-0812">Transmembrane</keyword>
<reference evidence="7 8" key="1">
    <citation type="submission" date="2016-12" db="EMBL/GenBank/DDBJ databases">
        <title>Diversity of luminous bacteria.</title>
        <authorList>
            <person name="Yoshizawa S."/>
            <person name="Kogure K."/>
        </authorList>
    </citation>
    <scope>NUCLEOTIDE SEQUENCE [LARGE SCALE GENOMIC DNA]</scope>
    <source>
        <strain evidence="7 8">SA4-48</strain>
    </source>
</reference>
<dbReference type="EMBL" id="MSCH01000003">
    <property type="protein sequence ID" value="PQJ53103.1"/>
    <property type="molecule type" value="Genomic_DNA"/>
</dbReference>
<feature type="transmembrane region" description="Helical" evidence="6">
    <location>
        <begin position="71"/>
        <end position="91"/>
    </location>
</feature>
<evidence type="ECO:0000313" key="7">
    <source>
        <dbReference type="EMBL" id="PQJ53103.1"/>
    </source>
</evidence>
<feature type="transmembrane region" description="Helical" evidence="6">
    <location>
        <begin position="6"/>
        <end position="26"/>
    </location>
</feature>
<dbReference type="OrthoDB" id="7594505at2"/>